<dbReference type="AlphaFoldDB" id="A0A8H7DEL0"/>
<organism evidence="2 3">
    <name type="scientific">Mycena sanguinolenta</name>
    <dbReference type="NCBI Taxonomy" id="230812"/>
    <lineage>
        <taxon>Eukaryota</taxon>
        <taxon>Fungi</taxon>
        <taxon>Dikarya</taxon>
        <taxon>Basidiomycota</taxon>
        <taxon>Agaricomycotina</taxon>
        <taxon>Agaricomycetes</taxon>
        <taxon>Agaricomycetidae</taxon>
        <taxon>Agaricales</taxon>
        <taxon>Marasmiineae</taxon>
        <taxon>Mycenaceae</taxon>
        <taxon>Mycena</taxon>
    </lineage>
</organism>
<keyword evidence="3" id="KW-1185">Reference proteome</keyword>
<protein>
    <submittedName>
        <fullName evidence="2">Coronin</fullName>
    </submittedName>
</protein>
<comment type="caution">
    <text evidence="2">The sequence shown here is derived from an EMBL/GenBank/DDBJ whole genome shotgun (WGS) entry which is preliminary data.</text>
</comment>
<evidence type="ECO:0000256" key="1">
    <source>
        <dbReference type="SAM" id="MobiDB-lite"/>
    </source>
</evidence>
<dbReference type="EMBL" id="JACAZH010000004">
    <property type="protein sequence ID" value="KAF7370167.1"/>
    <property type="molecule type" value="Genomic_DNA"/>
</dbReference>
<gene>
    <name evidence="2" type="ORF">MSAN_00647200</name>
</gene>
<proteinExistence type="predicted"/>
<sequence length="389" mass="42499">MQSTPCICTCQPLLIHALDDRDKPWRCDGSKLSYRCAGSGPDELVWIASGRTPTVRPCPPNAERVCIPDEADFVLRAQVYKNLAVEKPSDVVRKKEVPALSADAITESLLNFIRRPANAFVWQAIVDRPQVAAFSQHEVGLVVRAHCAEFLAVLQRIWSNSAFSPPHALGYVASATRAPPSVGSIPAFDVGERLHGRGGPARGPPRRDERALNRRVCGAANGKSARAARDVMSLNISRSPPVGLLHPIASNGAASASGEQVVNVFVQIIKSLFQLWDLAASENSLHGPHKTRRPFSPTGTLLFTICRDRKLRLFDPDGGAVCTVASSLACGIPRRARTARDDRARTARDDWIHPDERLAGGAVHERRESQDEYAQPEHGRGDAVLERYQ</sequence>
<evidence type="ECO:0000313" key="3">
    <source>
        <dbReference type="Proteomes" id="UP000623467"/>
    </source>
</evidence>
<accession>A0A8H7DEL0</accession>
<feature type="compositionally biased region" description="Basic and acidic residues" evidence="1">
    <location>
        <begin position="338"/>
        <end position="389"/>
    </location>
</feature>
<name>A0A8H7DEL0_9AGAR</name>
<reference evidence="2" key="1">
    <citation type="submission" date="2020-05" db="EMBL/GenBank/DDBJ databases">
        <title>Mycena genomes resolve the evolution of fungal bioluminescence.</title>
        <authorList>
            <person name="Tsai I.J."/>
        </authorList>
    </citation>
    <scope>NUCLEOTIDE SEQUENCE</scope>
    <source>
        <strain evidence="2">160909Yilan</strain>
    </source>
</reference>
<dbReference type="Proteomes" id="UP000623467">
    <property type="component" value="Unassembled WGS sequence"/>
</dbReference>
<feature type="region of interest" description="Disordered" evidence="1">
    <location>
        <begin position="335"/>
        <end position="389"/>
    </location>
</feature>
<evidence type="ECO:0000313" key="2">
    <source>
        <dbReference type="EMBL" id="KAF7370167.1"/>
    </source>
</evidence>